<dbReference type="InterPro" id="IPR043129">
    <property type="entry name" value="ATPase_NBD"/>
</dbReference>
<dbReference type="Gene3D" id="3.30.420.40">
    <property type="match status" value="1"/>
</dbReference>
<dbReference type="GO" id="GO:0006013">
    <property type="term" value="P:mannose metabolic process"/>
    <property type="evidence" value="ECO:0007669"/>
    <property type="project" value="TreeGrafter"/>
</dbReference>
<feature type="non-terminal residue" evidence="3">
    <location>
        <position position="1"/>
    </location>
</feature>
<dbReference type="GO" id="GO:0004340">
    <property type="term" value="F:glucokinase activity"/>
    <property type="evidence" value="ECO:0007669"/>
    <property type="project" value="TreeGrafter"/>
</dbReference>
<evidence type="ECO:0000313" key="3">
    <source>
        <dbReference type="EMBL" id="GFD07916.1"/>
    </source>
</evidence>
<dbReference type="GO" id="GO:0019158">
    <property type="term" value="F:mannokinase activity"/>
    <property type="evidence" value="ECO:0007669"/>
    <property type="project" value="TreeGrafter"/>
</dbReference>
<keyword evidence="1" id="KW-0418">Kinase</keyword>
<dbReference type="EMBL" id="BKCJ011234672">
    <property type="protein sequence ID" value="GFD07916.1"/>
    <property type="molecule type" value="Genomic_DNA"/>
</dbReference>
<dbReference type="PANTHER" id="PTHR19443:SF24">
    <property type="entry name" value="PHOSPHOTRANSFERASE"/>
    <property type="match status" value="1"/>
</dbReference>
<evidence type="ECO:0000259" key="2">
    <source>
        <dbReference type="Pfam" id="PF00349"/>
    </source>
</evidence>
<protein>
    <recommendedName>
        <fullName evidence="1">Phosphotransferase</fullName>
        <ecNumber evidence="1">2.7.1.-</ecNumber>
    </recommendedName>
</protein>
<dbReference type="Pfam" id="PF00349">
    <property type="entry name" value="Hexokinase_1"/>
    <property type="match status" value="1"/>
</dbReference>
<keyword evidence="1" id="KW-0808">Transferase</keyword>
<comment type="caution">
    <text evidence="3">The sequence shown here is derived from an EMBL/GenBank/DDBJ whole genome shotgun (WGS) entry which is preliminary data.</text>
</comment>
<dbReference type="GO" id="GO:0005829">
    <property type="term" value="C:cytosol"/>
    <property type="evidence" value="ECO:0007669"/>
    <property type="project" value="TreeGrafter"/>
</dbReference>
<comment type="similarity">
    <text evidence="1">Belongs to the hexokinase family.</text>
</comment>
<evidence type="ECO:0000256" key="1">
    <source>
        <dbReference type="RuleBase" id="RU362007"/>
    </source>
</evidence>
<dbReference type="AlphaFoldDB" id="A0A699TFS5"/>
<dbReference type="InterPro" id="IPR022672">
    <property type="entry name" value="Hexokinase_N"/>
</dbReference>
<dbReference type="InterPro" id="IPR001312">
    <property type="entry name" value="Hexokinase"/>
</dbReference>
<organism evidence="3">
    <name type="scientific">Tanacetum cinerariifolium</name>
    <name type="common">Dalmatian daisy</name>
    <name type="synonym">Chrysanthemum cinerariifolium</name>
    <dbReference type="NCBI Taxonomy" id="118510"/>
    <lineage>
        <taxon>Eukaryota</taxon>
        <taxon>Viridiplantae</taxon>
        <taxon>Streptophyta</taxon>
        <taxon>Embryophyta</taxon>
        <taxon>Tracheophyta</taxon>
        <taxon>Spermatophyta</taxon>
        <taxon>Magnoliopsida</taxon>
        <taxon>eudicotyledons</taxon>
        <taxon>Gunneridae</taxon>
        <taxon>Pentapetalae</taxon>
        <taxon>asterids</taxon>
        <taxon>campanulids</taxon>
        <taxon>Asterales</taxon>
        <taxon>Asteraceae</taxon>
        <taxon>Asteroideae</taxon>
        <taxon>Anthemideae</taxon>
        <taxon>Anthemidinae</taxon>
        <taxon>Tanacetum</taxon>
    </lineage>
</organism>
<reference evidence="3" key="1">
    <citation type="journal article" date="2019" name="Sci. Rep.">
        <title>Draft genome of Tanacetum cinerariifolium, the natural source of mosquito coil.</title>
        <authorList>
            <person name="Yamashiro T."/>
            <person name="Shiraishi A."/>
            <person name="Satake H."/>
            <person name="Nakayama K."/>
        </authorList>
    </citation>
    <scope>NUCLEOTIDE SEQUENCE</scope>
</reference>
<dbReference type="GO" id="GO:0006096">
    <property type="term" value="P:glycolytic process"/>
    <property type="evidence" value="ECO:0007669"/>
    <property type="project" value="UniProtKB-KW"/>
</dbReference>
<dbReference type="SUPFAM" id="SSF53067">
    <property type="entry name" value="Actin-like ATPase domain"/>
    <property type="match status" value="1"/>
</dbReference>
<dbReference type="GO" id="GO:0006006">
    <property type="term" value="P:glucose metabolic process"/>
    <property type="evidence" value="ECO:0007669"/>
    <property type="project" value="TreeGrafter"/>
</dbReference>
<dbReference type="GO" id="GO:0005739">
    <property type="term" value="C:mitochondrion"/>
    <property type="evidence" value="ECO:0007669"/>
    <property type="project" value="TreeGrafter"/>
</dbReference>
<keyword evidence="1" id="KW-0324">Glycolysis</keyword>
<gene>
    <name evidence="3" type="ORF">Tci_879885</name>
</gene>
<dbReference type="GO" id="GO:0008865">
    <property type="term" value="F:fructokinase activity"/>
    <property type="evidence" value="ECO:0007669"/>
    <property type="project" value="TreeGrafter"/>
</dbReference>
<dbReference type="GO" id="GO:0001678">
    <property type="term" value="P:intracellular glucose homeostasis"/>
    <property type="evidence" value="ECO:0007669"/>
    <property type="project" value="InterPro"/>
</dbReference>
<keyword evidence="1" id="KW-0547">Nucleotide-binding</keyword>
<dbReference type="GO" id="GO:0005524">
    <property type="term" value="F:ATP binding"/>
    <property type="evidence" value="ECO:0007669"/>
    <property type="project" value="UniProtKB-UniRule"/>
</dbReference>
<feature type="domain" description="Hexokinase N-terminal" evidence="2">
    <location>
        <begin position="1"/>
        <end position="98"/>
    </location>
</feature>
<dbReference type="EC" id="2.7.1.-" evidence="1"/>
<proteinExistence type="inferred from homology"/>
<name>A0A699TFS5_TANCI</name>
<accession>A0A699TFS5</accession>
<dbReference type="PANTHER" id="PTHR19443">
    <property type="entry name" value="HEXOKINASE"/>
    <property type="match status" value="1"/>
</dbReference>
<dbReference type="GO" id="GO:0005536">
    <property type="term" value="F:D-glucose binding"/>
    <property type="evidence" value="ECO:0007669"/>
    <property type="project" value="InterPro"/>
</dbReference>
<keyword evidence="1" id="KW-0067">ATP-binding</keyword>
<sequence length="174" mass="20036">RIALVELNGRQPGTKNMRIVNMKSFKIDEKVRQRRGTDFFEWMAEKIEIALAEAPPQKVNDTESFPMGLAWSFPIEYVQLRSGNLLDMGKGFHATDALKALEITGAYGIHRQRLFCNVAVTSLRRPINTLRRHPGDWIQYFCAPARFVTCSDQVQRLPPEVARRSHACPREHRM</sequence>